<sequence>MDKDQFKCLGAQAHAKEASDSIDNNYGLVNLRHENRFNQKSSYQDIIIGSLNLVILNPVLEAKIWVFHCSSKTCNTGKFMSTIPRI</sequence>
<proteinExistence type="predicted"/>
<evidence type="ECO:0000313" key="1">
    <source>
        <dbReference type="EMBL" id="EOY28865.1"/>
    </source>
</evidence>
<name>A0A061GG69_THECC</name>
<organism evidence="1 2">
    <name type="scientific">Theobroma cacao</name>
    <name type="common">Cacao</name>
    <name type="synonym">Cocoa</name>
    <dbReference type="NCBI Taxonomy" id="3641"/>
    <lineage>
        <taxon>Eukaryota</taxon>
        <taxon>Viridiplantae</taxon>
        <taxon>Streptophyta</taxon>
        <taxon>Embryophyta</taxon>
        <taxon>Tracheophyta</taxon>
        <taxon>Spermatophyta</taxon>
        <taxon>Magnoliopsida</taxon>
        <taxon>eudicotyledons</taxon>
        <taxon>Gunneridae</taxon>
        <taxon>Pentapetalae</taxon>
        <taxon>rosids</taxon>
        <taxon>malvids</taxon>
        <taxon>Malvales</taxon>
        <taxon>Malvaceae</taxon>
        <taxon>Byttnerioideae</taxon>
        <taxon>Theobroma</taxon>
    </lineage>
</organism>
<gene>
    <name evidence="1" type="ORF">TCM_030345</name>
</gene>
<dbReference type="InParanoid" id="A0A061GG69"/>
<dbReference type="EMBL" id="CM001884">
    <property type="protein sequence ID" value="EOY28865.1"/>
    <property type="molecule type" value="Genomic_DNA"/>
</dbReference>
<dbReference type="AlphaFoldDB" id="A0A061GG69"/>
<keyword evidence="2" id="KW-1185">Reference proteome</keyword>
<evidence type="ECO:0000313" key="2">
    <source>
        <dbReference type="Proteomes" id="UP000026915"/>
    </source>
</evidence>
<dbReference type="Gramene" id="EOY28865">
    <property type="protein sequence ID" value="EOY28865"/>
    <property type="gene ID" value="TCM_030345"/>
</dbReference>
<reference evidence="1 2" key="1">
    <citation type="journal article" date="2013" name="Genome Biol.">
        <title>The genome sequence of the most widely cultivated cacao type and its use to identify candidate genes regulating pod color.</title>
        <authorList>
            <person name="Motamayor J.C."/>
            <person name="Mockaitis K."/>
            <person name="Schmutz J."/>
            <person name="Haiminen N."/>
            <person name="Iii D.L."/>
            <person name="Cornejo O."/>
            <person name="Findley S.D."/>
            <person name="Zheng P."/>
            <person name="Utro F."/>
            <person name="Royaert S."/>
            <person name="Saski C."/>
            <person name="Jenkins J."/>
            <person name="Podicheti R."/>
            <person name="Zhao M."/>
            <person name="Scheffler B.E."/>
            <person name="Stack J.C."/>
            <person name="Feltus F.A."/>
            <person name="Mustiga G.M."/>
            <person name="Amores F."/>
            <person name="Phillips W."/>
            <person name="Marelli J.P."/>
            <person name="May G.D."/>
            <person name="Shapiro H."/>
            <person name="Ma J."/>
            <person name="Bustamante C.D."/>
            <person name="Schnell R.J."/>
            <person name="Main D."/>
            <person name="Gilbert D."/>
            <person name="Parida L."/>
            <person name="Kuhn D.N."/>
        </authorList>
    </citation>
    <scope>NUCLEOTIDE SEQUENCE [LARGE SCALE GENOMIC DNA]</scope>
    <source>
        <strain evidence="2">cv. Matina 1-6</strain>
    </source>
</reference>
<protein>
    <submittedName>
        <fullName evidence="1">Uncharacterized protein</fullName>
    </submittedName>
</protein>
<dbReference type="Proteomes" id="UP000026915">
    <property type="component" value="Chromosome 6"/>
</dbReference>
<dbReference type="HOGENOM" id="CLU_2502475_0_0_1"/>
<accession>A0A061GG69</accession>